<accession>A0AB40C6D0</accession>
<dbReference type="GeneID" id="120272207"/>
<gene>
    <name evidence="8" type="primary">LOC120272207</name>
</gene>
<evidence type="ECO:0000256" key="2">
    <source>
        <dbReference type="ARBA" id="ARBA00010271"/>
    </source>
</evidence>
<evidence type="ECO:0000256" key="5">
    <source>
        <dbReference type="ARBA" id="ARBA00023034"/>
    </source>
</evidence>
<evidence type="ECO:0000313" key="8">
    <source>
        <dbReference type="RefSeq" id="XP_039134904.1"/>
    </source>
</evidence>
<protein>
    <submittedName>
        <fullName evidence="8">Xyloglucan galactosyltransferase XLT2-like</fullName>
    </submittedName>
</protein>
<evidence type="ECO:0000259" key="6">
    <source>
        <dbReference type="Pfam" id="PF03016"/>
    </source>
</evidence>
<dbReference type="PANTHER" id="PTHR11062:SF214">
    <property type="entry name" value="XYLOGLUCAN GALACTOSYLTRANSFERASE XLT2"/>
    <property type="match status" value="1"/>
</dbReference>
<dbReference type="InterPro" id="IPR040911">
    <property type="entry name" value="Exostosin_GT47"/>
</dbReference>
<dbReference type="InterPro" id="IPR004263">
    <property type="entry name" value="Exostosin"/>
</dbReference>
<keyword evidence="7" id="KW-1185">Reference proteome</keyword>
<dbReference type="PANTHER" id="PTHR11062">
    <property type="entry name" value="EXOSTOSIN HEPARAN SULFATE GLYCOSYLTRANSFERASE -RELATED"/>
    <property type="match status" value="1"/>
</dbReference>
<reference evidence="8" key="1">
    <citation type="submission" date="2025-08" db="UniProtKB">
        <authorList>
            <consortium name="RefSeq"/>
        </authorList>
    </citation>
    <scope>IDENTIFICATION</scope>
</reference>
<dbReference type="Proteomes" id="UP001515500">
    <property type="component" value="Chromosome 11"/>
</dbReference>
<evidence type="ECO:0000256" key="3">
    <source>
        <dbReference type="ARBA" id="ARBA00022676"/>
    </source>
</evidence>
<dbReference type="GO" id="GO:0008378">
    <property type="term" value="F:galactosyltransferase activity"/>
    <property type="evidence" value="ECO:0007669"/>
    <property type="project" value="TreeGrafter"/>
</dbReference>
<evidence type="ECO:0000256" key="1">
    <source>
        <dbReference type="ARBA" id="ARBA00004323"/>
    </source>
</evidence>
<keyword evidence="3" id="KW-0328">Glycosyltransferase</keyword>
<dbReference type="GO" id="GO:0009969">
    <property type="term" value="P:xyloglucan biosynthetic process"/>
    <property type="evidence" value="ECO:0007669"/>
    <property type="project" value="TreeGrafter"/>
</dbReference>
<dbReference type="Pfam" id="PF03016">
    <property type="entry name" value="Exostosin_GT47"/>
    <property type="match status" value="1"/>
</dbReference>
<evidence type="ECO:0000256" key="4">
    <source>
        <dbReference type="ARBA" id="ARBA00022968"/>
    </source>
</evidence>
<evidence type="ECO:0000313" key="7">
    <source>
        <dbReference type="Proteomes" id="UP001515500"/>
    </source>
</evidence>
<proteinExistence type="inferred from homology"/>
<name>A0AB40C6D0_DIOCR</name>
<dbReference type="AlphaFoldDB" id="A0AB40C6D0"/>
<dbReference type="GO" id="GO:0000139">
    <property type="term" value="C:Golgi membrane"/>
    <property type="evidence" value="ECO:0007669"/>
    <property type="project" value="UniProtKB-SubCell"/>
</dbReference>
<keyword evidence="4" id="KW-0735">Signal-anchor</keyword>
<comment type="subcellular location">
    <subcellularLocation>
        <location evidence="1">Golgi apparatus membrane</location>
        <topology evidence="1">Single-pass type II membrane protein</topology>
    </subcellularLocation>
</comment>
<organism evidence="7 8">
    <name type="scientific">Dioscorea cayennensis subsp. rotundata</name>
    <name type="common">White Guinea yam</name>
    <name type="synonym">Dioscorea rotundata</name>
    <dbReference type="NCBI Taxonomy" id="55577"/>
    <lineage>
        <taxon>Eukaryota</taxon>
        <taxon>Viridiplantae</taxon>
        <taxon>Streptophyta</taxon>
        <taxon>Embryophyta</taxon>
        <taxon>Tracheophyta</taxon>
        <taxon>Spermatophyta</taxon>
        <taxon>Magnoliopsida</taxon>
        <taxon>Liliopsida</taxon>
        <taxon>Dioscoreales</taxon>
        <taxon>Dioscoreaceae</taxon>
        <taxon>Dioscorea</taxon>
    </lineage>
</organism>
<feature type="domain" description="Exostosin GT47" evidence="6">
    <location>
        <begin position="13"/>
        <end position="85"/>
    </location>
</feature>
<keyword evidence="5" id="KW-0333">Golgi apparatus</keyword>
<sequence>MADRQCIGGGGSTLSLFLNSTFCLQPRDDSFTRRSMFDCIVVGAILVMFWRRSAHEQYEWYLPMGEEKEKEWLVFADKRNVRRGVVRMKEVLEGIEEKKVRMMRKKVVELIPKLVYLAEKWLYGGRRRCGAQWVFPEGGEA</sequence>
<dbReference type="RefSeq" id="XP_039134904.1">
    <property type="nucleotide sequence ID" value="XM_039278970.1"/>
</dbReference>
<keyword evidence="4" id="KW-0812">Transmembrane</keyword>
<keyword evidence="3" id="KW-0808">Transferase</keyword>
<comment type="similarity">
    <text evidence="2">Belongs to the glycosyltransferase 47 family.</text>
</comment>